<keyword evidence="9" id="KW-0547">Nucleotide-binding</keyword>
<name>H1KYA8_9EURY</name>
<dbReference type="InterPro" id="IPR036409">
    <property type="entry name" value="Aldolase_II/adducin_N_sf"/>
</dbReference>
<evidence type="ECO:0000256" key="17">
    <source>
        <dbReference type="ARBA" id="ARBA00059241"/>
    </source>
</evidence>
<evidence type="ECO:0000313" key="25">
    <source>
        <dbReference type="Proteomes" id="UP000003706"/>
    </source>
</evidence>
<dbReference type="InterPro" id="IPR013749">
    <property type="entry name" value="PM/HMP-P_kinase-1"/>
</dbReference>
<evidence type="ECO:0000256" key="10">
    <source>
        <dbReference type="ARBA" id="ARBA00022777"/>
    </source>
</evidence>
<evidence type="ECO:0000256" key="2">
    <source>
        <dbReference type="ARBA" id="ARBA00000565"/>
    </source>
</evidence>
<evidence type="ECO:0000259" key="23">
    <source>
        <dbReference type="Pfam" id="PF10120"/>
    </source>
</evidence>
<organism evidence="24 25">
    <name type="scientific">Methanotorris formicicus Mc-S-70</name>
    <dbReference type="NCBI Taxonomy" id="647171"/>
    <lineage>
        <taxon>Archaea</taxon>
        <taxon>Methanobacteriati</taxon>
        <taxon>Methanobacteriota</taxon>
        <taxon>Methanomada group</taxon>
        <taxon>Methanococci</taxon>
        <taxon>Methanococcales</taxon>
        <taxon>Methanocaldococcaceae</taxon>
        <taxon>Methanotorris</taxon>
    </lineage>
</organism>
<dbReference type="SUPFAM" id="SSF53639">
    <property type="entry name" value="AraD/HMP-PK domain-like"/>
    <property type="match status" value="1"/>
</dbReference>
<dbReference type="EC" id="2.5.1.3" evidence="6"/>
<comment type="catalytic activity">
    <reaction evidence="16">
        <text>2-[(2R,5Z)-2-carboxy-4-methylthiazol-5(2H)-ylidene]ethyl phosphate + 4-amino-2-methyl-5-(diphosphooxymethyl)pyrimidine + 2 H(+) = thiamine phosphate + CO2 + diphosphate</text>
        <dbReference type="Rhea" id="RHEA:47844"/>
        <dbReference type="ChEBI" id="CHEBI:15378"/>
        <dbReference type="ChEBI" id="CHEBI:16526"/>
        <dbReference type="ChEBI" id="CHEBI:33019"/>
        <dbReference type="ChEBI" id="CHEBI:37575"/>
        <dbReference type="ChEBI" id="CHEBI:57841"/>
        <dbReference type="ChEBI" id="CHEBI:62899"/>
        <dbReference type="EC" id="2.5.1.3"/>
    </reaction>
</comment>
<dbReference type="Pfam" id="PF10120">
    <property type="entry name" value="ThiN"/>
    <property type="match status" value="1"/>
</dbReference>
<proteinExistence type="inferred from homology"/>
<comment type="catalytic activity">
    <reaction evidence="15">
        <text>2-(2-carboxy-4-methylthiazol-5-yl)ethyl phosphate + 4-amino-2-methyl-5-(diphosphooxymethyl)pyrimidine + 2 H(+) = thiamine phosphate + CO2 + diphosphate</text>
        <dbReference type="Rhea" id="RHEA:47848"/>
        <dbReference type="ChEBI" id="CHEBI:15378"/>
        <dbReference type="ChEBI" id="CHEBI:16526"/>
        <dbReference type="ChEBI" id="CHEBI:33019"/>
        <dbReference type="ChEBI" id="CHEBI:37575"/>
        <dbReference type="ChEBI" id="CHEBI:57841"/>
        <dbReference type="ChEBI" id="CHEBI:62890"/>
        <dbReference type="EC" id="2.5.1.3"/>
    </reaction>
</comment>
<evidence type="ECO:0000256" key="8">
    <source>
        <dbReference type="ARBA" id="ARBA00022679"/>
    </source>
</evidence>
<comment type="similarity">
    <text evidence="20">In the N-terminal section; belongs to the ThiD family.</text>
</comment>
<dbReference type="OrthoDB" id="43786at2157"/>
<evidence type="ECO:0000256" key="14">
    <source>
        <dbReference type="ARBA" id="ARBA00047334"/>
    </source>
</evidence>
<evidence type="ECO:0000256" key="4">
    <source>
        <dbReference type="ARBA" id="ARBA00005165"/>
    </source>
</evidence>
<keyword evidence="12" id="KW-0784">Thiamine biosynthesis</keyword>
<feature type="domain" description="Pyridoxamine kinase/Phosphomethylpyrimidine kinase" evidence="22">
    <location>
        <begin position="13"/>
        <end position="235"/>
    </location>
</feature>
<sequence length="423" mass="47503">MKKHNILIIGGYDPTGGAGVIADAKTAKILGVNPLTITTSIIPQNNRAVYDKMDIPKKIIEEQLEAIFEDFDVSVVKTGVLNKDAIDLILKYKRHYDFKIVCDPVLKSTTNYKFVDEDLLRRYIDLFNESYLITPNEEEFNTIINFIEKNNLWGNIDKNPYILITGIDDKLTTLKDKGIIETIKGKKIDKEVHGTGCVFSSAIASFLCKGEGLREAIKKGKDVVLASVIYATKTKYNYNSNPTYINKEKVIKNLSYALYLLKKIEFSLIPEVGSNIAESLLLPNSFKDVAALTGRIIKNKLGGFYIVGDVEFGASEHIAKIILTAKNYNPQIRACMNIRYEEDLIDALSEKFSISSFDRKLEPPNVSTMEWGTKYACEKFGGVPDIIYDKGGDGKEPMIRVLGVNTIEVVKKVVEIQKIYDHI</sequence>
<dbReference type="EC" id="2.7.4.7" evidence="7"/>
<dbReference type="GO" id="GO:0005829">
    <property type="term" value="C:cytosol"/>
    <property type="evidence" value="ECO:0007669"/>
    <property type="project" value="TreeGrafter"/>
</dbReference>
<dbReference type="CDD" id="cd01169">
    <property type="entry name" value="HMPP_kinase"/>
    <property type="match status" value="1"/>
</dbReference>
<comment type="catalytic activity">
    <reaction evidence="14">
        <text>4-methyl-5-(2-phosphooxyethyl)-thiazole + 4-amino-2-methyl-5-(diphosphooxymethyl)pyrimidine + H(+) = thiamine phosphate + diphosphate</text>
        <dbReference type="Rhea" id="RHEA:22328"/>
        <dbReference type="ChEBI" id="CHEBI:15378"/>
        <dbReference type="ChEBI" id="CHEBI:33019"/>
        <dbReference type="ChEBI" id="CHEBI:37575"/>
        <dbReference type="ChEBI" id="CHEBI:57841"/>
        <dbReference type="ChEBI" id="CHEBI:58296"/>
        <dbReference type="EC" id="2.5.1.3"/>
    </reaction>
</comment>
<dbReference type="GO" id="GO:0004789">
    <property type="term" value="F:thiamine-phosphate diphosphorylase activity"/>
    <property type="evidence" value="ECO:0007669"/>
    <property type="project" value="UniProtKB-EC"/>
</dbReference>
<dbReference type="GO" id="GO:0008902">
    <property type="term" value="F:hydroxymethylpyrimidine kinase activity"/>
    <property type="evidence" value="ECO:0007669"/>
    <property type="project" value="UniProtKB-EC"/>
</dbReference>
<dbReference type="Gene3D" id="3.40.225.10">
    <property type="entry name" value="Class II aldolase/adducin N-terminal domain"/>
    <property type="match status" value="1"/>
</dbReference>
<keyword evidence="11" id="KW-0067">ATP-binding</keyword>
<comment type="pathway">
    <text evidence="4">Cofactor biosynthesis; thiamine diphosphate biosynthesis; thiamine phosphate from 4-amino-2-methyl-5-diphosphomethylpyrimidine and 4-methyl-5-(2-phosphoethyl)-thiazole: step 1/1.</text>
</comment>
<evidence type="ECO:0000256" key="11">
    <source>
        <dbReference type="ARBA" id="ARBA00022840"/>
    </source>
</evidence>
<dbReference type="AlphaFoldDB" id="H1KYA8"/>
<evidence type="ECO:0000256" key="13">
    <source>
        <dbReference type="ARBA" id="ARBA00023268"/>
    </source>
</evidence>
<comment type="catalytic activity">
    <reaction evidence="1">
        <text>4-amino-5-hydroxymethyl-2-methylpyrimidine + ATP = 4-amino-2-methyl-5-(phosphooxymethyl)pyrimidine + ADP + H(+)</text>
        <dbReference type="Rhea" id="RHEA:23096"/>
        <dbReference type="ChEBI" id="CHEBI:15378"/>
        <dbReference type="ChEBI" id="CHEBI:16892"/>
        <dbReference type="ChEBI" id="CHEBI:30616"/>
        <dbReference type="ChEBI" id="CHEBI:58354"/>
        <dbReference type="ChEBI" id="CHEBI:456216"/>
        <dbReference type="EC" id="2.7.1.49"/>
    </reaction>
</comment>
<protein>
    <recommendedName>
        <fullName evidence="21">Bifunctional thiamine biosynthesis protein ThiDN</fullName>
        <ecNumber evidence="6">2.5.1.3</ecNumber>
        <ecNumber evidence="5">2.7.1.49</ecNumber>
        <ecNumber evidence="7">2.7.4.7</ecNumber>
    </recommendedName>
</protein>
<dbReference type="PATRIC" id="fig|647171.4.peg.770"/>
<comment type="function">
    <text evidence="3">Catalyzes the phosphorylation of hydroxymethylpyrimidine phosphate (HMP-P) to HMP-PP, and of HMP to HMP-P.</text>
</comment>
<dbReference type="PANTHER" id="PTHR20858:SF17">
    <property type="entry name" value="HYDROXYMETHYLPYRIMIDINE_PHOSPHOMETHYLPYRIMIDINE KINASE THI20-RELATED"/>
    <property type="match status" value="1"/>
</dbReference>
<evidence type="ECO:0000313" key="24">
    <source>
        <dbReference type="EMBL" id="EHP87373.1"/>
    </source>
</evidence>
<feature type="domain" description="Thiamine-phosphate synthase ThiN" evidence="23">
    <location>
        <begin position="254"/>
        <end position="414"/>
    </location>
</feature>
<accession>H1KYA8</accession>
<keyword evidence="10 24" id="KW-0418">Kinase</keyword>
<evidence type="ECO:0000256" key="18">
    <source>
        <dbReference type="ARBA" id="ARBA00060674"/>
    </source>
</evidence>
<evidence type="ECO:0000256" key="7">
    <source>
        <dbReference type="ARBA" id="ARBA00012963"/>
    </source>
</evidence>
<dbReference type="EMBL" id="AGJL01000015">
    <property type="protein sequence ID" value="EHP87373.1"/>
    <property type="molecule type" value="Genomic_DNA"/>
</dbReference>
<evidence type="ECO:0000256" key="16">
    <source>
        <dbReference type="ARBA" id="ARBA00047883"/>
    </source>
</evidence>
<evidence type="ECO:0000259" key="22">
    <source>
        <dbReference type="Pfam" id="PF08543"/>
    </source>
</evidence>
<evidence type="ECO:0000256" key="19">
    <source>
        <dbReference type="ARBA" id="ARBA00060834"/>
    </source>
</evidence>
<comment type="pathway">
    <text evidence="18">Cofactor biosynthesis; thiamine diphosphate biosynthesis; 4-amino-2-methyl-5-diphosphomethylpyrimidine from 5-amino-1-(5-phospho-D-ribosyl)imidazole.</text>
</comment>
<dbReference type="STRING" id="647171.MetfoDRAFT_0781"/>
<comment type="catalytic activity">
    <reaction evidence="2">
        <text>4-amino-2-methyl-5-(phosphooxymethyl)pyrimidine + ATP = 4-amino-2-methyl-5-(diphosphooxymethyl)pyrimidine + ADP</text>
        <dbReference type="Rhea" id="RHEA:19893"/>
        <dbReference type="ChEBI" id="CHEBI:30616"/>
        <dbReference type="ChEBI" id="CHEBI:57841"/>
        <dbReference type="ChEBI" id="CHEBI:58354"/>
        <dbReference type="ChEBI" id="CHEBI:456216"/>
        <dbReference type="EC" id="2.7.4.7"/>
    </reaction>
</comment>
<evidence type="ECO:0000256" key="12">
    <source>
        <dbReference type="ARBA" id="ARBA00022977"/>
    </source>
</evidence>
<dbReference type="RefSeq" id="WP_007044220.1">
    <property type="nucleotide sequence ID" value="NZ_AGJL01000015.1"/>
</dbReference>
<comment type="similarity">
    <text evidence="19">In the C-terminal section; belongs to the ThiN family.</text>
</comment>
<dbReference type="PANTHER" id="PTHR20858">
    <property type="entry name" value="PHOSPHOMETHYLPYRIMIDINE KINASE"/>
    <property type="match status" value="1"/>
</dbReference>
<comment type="function">
    <text evidence="17">Condenses 4-methyl-5-(beta-hydroxyethyl)thiazole monophosphate (THZ-P) and 4-amino-5-hydroxymethyl pyrimidine pyrophosphate (HMP-PP) to form thiamine monophosphate (TMP).</text>
</comment>
<dbReference type="FunFam" id="3.40.225.10:FF:000015">
    <property type="entry name" value="Phosphomethylpyrimidine kinase (Hmp-phosphate kinase)"/>
    <property type="match status" value="1"/>
</dbReference>
<dbReference type="InterPro" id="IPR029056">
    <property type="entry name" value="Ribokinase-like"/>
</dbReference>
<evidence type="ECO:0000256" key="21">
    <source>
        <dbReference type="ARBA" id="ARBA00067160"/>
    </source>
</evidence>
<evidence type="ECO:0000256" key="5">
    <source>
        <dbReference type="ARBA" id="ARBA00012135"/>
    </source>
</evidence>
<evidence type="ECO:0000256" key="20">
    <source>
        <dbReference type="ARBA" id="ARBA00060992"/>
    </source>
</evidence>
<evidence type="ECO:0000256" key="3">
    <source>
        <dbReference type="ARBA" id="ARBA00003848"/>
    </source>
</evidence>
<dbReference type="Proteomes" id="UP000003706">
    <property type="component" value="Unassembled WGS sequence"/>
</dbReference>
<evidence type="ECO:0000256" key="6">
    <source>
        <dbReference type="ARBA" id="ARBA00012830"/>
    </source>
</evidence>
<evidence type="ECO:0000256" key="15">
    <source>
        <dbReference type="ARBA" id="ARBA00047851"/>
    </source>
</evidence>
<dbReference type="InterPro" id="IPR004399">
    <property type="entry name" value="HMP/HMP-P_kinase_dom"/>
</dbReference>
<dbReference type="Gene3D" id="3.40.1190.20">
    <property type="match status" value="1"/>
</dbReference>
<dbReference type="GO" id="GO:0009228">
    <property type="term" value="P:thiamine biosynthetic process"/>
    <property type="evidence" value="ECO:0007669"/>
    <property type="project" value="UniProtKB-KW"/>
</dbReference>
<dbReference type="Pfam" id="PF08543">
    <property type="entry name" value="Phos_pyr_kin"/>
    <property type="match status" value="1"/>
</dbReference>
<keyword evidence="13" id="KW-0511">Multifunctional enzyme</keyword>
<comment type="caution">
    <text evidence="24">The sequence shown here is derived from an EMBL/GenBank/DDBJ whole genome shotgun (WGS) entry which is preliminary data.</text>
</comment>
<dbReference type="EC" id="2.7.1.49" evidence="5"/>
<evidence type="ECO:0000256" key="1">
    <source>
        <dbReference type="ARBA" id="ARBA00000151"/>
    </source>
</evidence>
<dbReference type="GO" id="GO:0005524">
    <property type="term" value="F:ATP binding"/>
    <property type="evidence" value="ECO:0007669"/>
    <property type="project" value="UniProtKB-KW"/>
</dbReference>
<evidence type="ECO:0000256" key="9">
    <source>
        <dbReference type="ARBA" id="ARBA00022741"/>
    </source>
</evidence>
<keyword evidence="8 24" id="KW-0808">Transferase</keyword>
<reference evidence="24 25" key="1">
    <citation type="submission" date="2011-09" db="EMBL/GenBank/DDBJ databases">
        <title>The draft genome of Methanotorris formicicus Mc-S-70.</title>
        <authorList>
            <consortium name="US DOE Joint Genome Institute (JGI-PGF)"/>
            <person name="Lucas S."/>
            <person name="Han J."/>
            <person name="Lapidus A."/>
            <person name="Cheng J.-F."/>
            <person name="Goodwin L."/>
            <person name="Pitluck S."/>
            <person name="Peters L."/>
            <person name="Land M.L."/>
            <person name="Hauser L."/>
            <person name="Sieprawska-Lupa M."/>
            <person name="Takai K."/>
            <person name="Miyazaki J."/>
            <person name="Whitman W."/>
            <person name="Woyke T.J."/>
        </authorList>
    </citation>
    <scope>NUCLEOTIDE SEQUENCE [LARGE SCALE GENOMIC DNA]</scope>
    <source>
        <strain evidence="24 25">Mc-S-70</strain>
    </source>
</reference>
<gene>
    <name evidence="24" type="ORF">MetfoDRAFT_0781</name>
</gene>
<dbReference type="GO" id="GO:0008972">
    <property type="term" value="F:phosphomethylpyrimidine kinase activity"/>
    <property type="evidence" value="ECO:0007669"/>
    <property type="project" value="UniProtKB-EC"/>
</dbReference>
<keyword evidence="25" id="KW-1185">Reference proteome</keyword>
<dbReference type="InterPro" id="IPR019293">
    <property type="entry name" value="ThiN"/>
</dbReference>
<dbReference type="SUPFAM" id="SSF53613">
    <property type="entry name" value="Ribokinase-like"/>
    <property type="match status" value="1"/>
</dbReference>